<dbReference type="RefSeq" id="WP_013514878.1">
    <property type="nucleotide sequence ID" value="NC_014844.1"/>
</dbReference>
<name>E6VQY5_PSEA9</name>
<dbReference type="InterPro" id="IPR031807">
    <property type="entry name" value="HicB-like"/>
</dbReference>
<dbReference type="PANTHER" id="PTHR34504">
    <property type="entry name" value="ANTITOXIN HICB"/>
    <property type="match status" value="1"/>
</dbReference>
<dbReference type="InterPro" id="IPR035069">
    <property type="entry name" value="TTHA1013/TTHA0281-like"/>
</dbReference>
<dbReference type="InterPro" id="IPR051404">
    <property type="entry name" value="TA_system_antitoxin"/>
</dbReference>
<dbReference type="Proteomes" id="UP000002191">
    <property type="component" value="Chromosome"/>
</dbReference>
<dbReference type="AlphaFoldDB" id="E6VQY5"/>
<organism evidence="2 3">
    <name type="scientific">Pseudodesulfovibrio aespoeensis (strain ATCC 700646 / DSM 10631 / Aspo-2)</name>
    <name type="common">Desulfovibrio aespoeensis</name>
    <dbReference type="NCBI Taxonomy" id="643562"/>
    <lineage>
        <taxon>Bacteria</taxon>
        <taxon>Pseudomonadati</taxon>
        <taxon>Thermodesulfobacteriota</taxon>
        <taxon>Desulfovibrionia</taxon>
        <taxon>Desulfovibrionales</taxon>
        <taxon>Desulfovibrionaceae</taxon>
    </lineage>
</organism>
<dbReference type="HOGENOM" id="CLU_114047_1_1_7"/>
<evidence type="ECO:0000313" key="3">
    <source>
        <dbReference type="Proteomes" id="UP000002191"/>
    </source>
</evidence>
<dbReference type="Gene3D" id="3.30.160.250">
    <property type="match status" value="1"/>
</dbReference>
<proteinExistence type="predicted"/>
<dbReference type="SUPFAM" id="SSF143100">
    <property type="entry name" value="TTHA1013/TTHA0281-like"/>
    <property type="match status" value="1"/>
</dbReference>
<dbReference type="EMBL" id="CP002431">
    <property type="protein sequence ID" value="ADU62965.1"/>
    <property type="molecule type" value="Genomic_DNA"/>
</dbReference>
<accession>E6VQY5</accession>
<evidence type="ECO:0000259" key="1">
    <source>
        <dbReference type="Pfam" id="PF15919"/>
    </source>
</evidence>
<gene>
    <name evidence="2" type="ordered locus">Daes_1956</name>
</gene>
<dbReference type="Pfam" id="PF15919">
    <property type="entry name" value="HicB_lk_antitox"/>
    <property type="match status" value="1"/>
</dbReference>
<reference evidence="2 3" key="2">
    <citation type="journal article" date="2014" name="Genome Announc.">
        <title>Complete Genome Sequence of the Subsurface, Mesophilic Sulfate-Reducing Bacterium Desulfovibrio aespoeensis Aspo-2.</title>
        <authorList>
            <person name="Pedersen K."/>
            <person name="Bengtsson A."/>
            <person name="Edlund J."/>
            <person name="Rabe L."/>
            <person name="Hazen T."/>
            <person name="Chakraborty R."/>
            <person name="Goodwin L."/>
            <person name="Shapiro N."/>
        </authorList>
    </citation>
    <scope>NUCLEOTIDE SEQUENCE [LARGE SCALE GENOMIC DNA]</scope>
    <source>
        <strain evidence="3">ATCC 700646 / DSM 10631 / Aspo-2</strain>
    </source>
</reference>
<dbReference type="STRING" id="643562.Daes_1956"/>
<dbReference type="PANTHER" id="PTHR34504:SF2">
    <property type="entry name" value="UPF0150 PROTEIN SSL0259"/>
    <property type="match status" value="1"/>
</dbReference>
<dbReference type="OrthoDB" id="9807959at2"/>
<evidence type="ECO:0000313" key="2">
    <source>
        <dbReference type="EMBL" id="ADU62965.1"/>
    </source>
</evidence>
<dbReference type="KEGG" id="das:Daes_1956"/>
<protein>
    <submittedName>
        <fullName evidence="2">Uncharacterized protein family UPF0150</fullName>
    </submittedName>
</protein>
<feature type="domain" description="HicB-like antitoxin of toxin-antitoxin system" evidence="1">
    <location>
        <begin position="4"/>
        <end position="121"/>
    </location>
</feature>
<reference evidence="3" key="1">
    <citation type="submission" date="2010-12" db="EMBL/GenBank/DDBJ databases">
        <title>Complete sequence of Desulfovibrio aespoeensis Aspo-2.</title>
        <authorList>
            <consortium name="US DOE Joint Genome Institute"/>
            <person name="Lucas S."/>
            <person name="Copeland A."/>
            <person name="Lapidus A."/>
            <person name="Cheng J.-F."/>
            <person name="Goodwin L."/>
            <person name="Pitluck S."/>
            <person name="Chertkov O."/>
            <person name="Misra M."/>
            <person name="Detter J.C."/>
            <person name="Han C."/>
            <person name="Tapia R."/>
            <person name="Land M."/>
            <person name="Hauser L."/>
            <person name="Kyrpides N."/>
            <person name="Ivanova N."/>
            <person name="Ovchinnikova G."/>
            <person name="Pedersen K."/>
            <person name="Jagevall S."/>
            <person name="Hazen T."/>
            <person name="Woyke T."/>
        </authorList>
    </citation>
    <scope>NUCLEOTIDE SEQUENCE [LARGE SCALE GENOMIC DNA]</scope>
    <source>
        <strain evidence="3">ATCC 700646 / DSM 10631 / Aspo-2</strain>
    </source>
</reference>
<sequence>MQYVAIFEKEKHGYSVTFPDFPDCTTFGDDLDEAVDQAHEALSLYIEFFLEEGGELPAPMSKKDVAALPGSAGKKAINITVQAEDGDFVEIGVVMHAYLLGRIEKYCRQYGISPADFLGVAARHALKSDPFSE</sequence>
<dbReference type="eggNOG" id="COG1598">
    <property type="taxonomic scope" value="Bacteria"/>
</dbReference>
<keyword evidence="3" id="KW-1185">Reference proteome</keyword>